<feature type="region of interest" description="Disordered" evidence="1">
    <location>
        <begin position="60"/>
        <end position="85"/>
    </location>
</feature>
<feature type="region of interest" description="Disordered" evidence="1">
    <location>
        <begin position="148"/>
        <end position="174"/>
    </location>
</feature>
<keyword evidence="3" id="KW-1185">Reference proteome</keyword>
<proteinExistence type="predicted"/>
<gene>
    <name evidence="2" type="ORF">WOLCODRAFT_160993</name>
</gene>
<evidence type="ECO:0000313" key="2">
    <source>
        <dbReference type="EMBL" id="PCH37721.1"/>
    </source>
</evidence>
<protein>
    <submittedName>
        <fullName evidence="2">Uncharacterized protein</fullName>
    </submittedName>
</protein>
<dbReference type="EMBL" id="KB467942">
    <property type="protein sequence ID" value="PCH37721.1"/>
    <property type="molecule type" value="Genomic_DNA"/>
</dbReference>
<feature type="region of interest" description="Disordered" evidence="1">
    <location>
        <begin position="355"/>
        <end position="377"/>
    </location>
</feature>
<organism evidence="2 3">
    <name type="scientific">Wolfiporia cocos (strain MD-104)</name>
    <name type="common">Brown rot fungus</name>
    <dbReference type="NCBI Taxonomy" id="742152"/>
    <lineage>
        <taxon>Eukaryota</taxon>
        <taxon>Fungi</taxon>
        <taxon>Dikarya</taxon>
        <taxon>Basidiomycota</taxon>
        <taxon>Agaricomycotina</taxon>
        <taxon>Agaricomycetes</taxon>
        <taxon>Polyporales</taxon>
        <taxon>Phaeolaceae</taxon>
        <taxon>Wolfiporia</taxon>
    </lineage>
</organism>
<evidence type="ECO:0000256" key="1">
    <source>
        <dbReference type="SAM" id="MobiDB-lite"/>
    </source>
</evidence>
<evidence type="ECO:0000313" key="3">
    <source>
        <dbReference type="Proteomes" id="UP000218811"/>
    </source>
</evidence>
<sequence>MSFADDWAFSNKESLRPDHGLDTAFVHDALSYDPNFGPLPSASDLEDAFQLQSSLSQDLSHDYSPISDSSYERQDSGSGLLPFSPDTSDGFSSSLSCASHASSLVSCDDASQPTYSASVSPKAGDSLQSSPIDSLLLQLLVGDNESDWFDRLASPSPDTSNDAQPTSHAPPERCNVNVPLQSPQTVQEISADGRATLSPLRDADWLGLQSETVPNHMEMSFTAPPPNVHDGWPQDLTRRPSNASNFDVNVGPSGLSYGNVYNSIPTSFNASRSSTQEYTTLRATQTTVPAIPVGLPGYEQLRFGTAGVQDYRLNYRMLVPFALPILMVPTSMFVLPALNSGSLQLVLPPTLRDLSSVTNGNGKRETATSEPSGTHHAPVLEGVARESGEQTTKAMIAATLTPPRQEARSTGEVH</sequence>
<dbReference type="AlphaFoldDB" id="A0A2H3J716"/>
<accession>A0A2H3J716</accession>
<name>A0A2H3J716_WOLCO</name>
<feature type="compositionally biased region" description="Polar residues" evidence="1">
    <location>
        <begin position="156"/>
        <end position="167"/>
    </location>
</feature>
<reference evidence="2 3" key="1">
    <citation type="journal article" date="2012" name="Science">
        <title>The Paleozoic origin of enzymatic lignin decomposition reconstructed from 31 fungal genomes.</title>
        <authorList>
            <person name="Floudas D."/>
            <person name="Binder M."/>
            <person name="Riley R."/>
            <person name="Barry K."/>
            <person name="Blanchette R.A."/>
            <person name="Henrissat B."/>
            <person name="Martinez A.T."/>
            <person name="Otillar R."/>
            <person name="Spatafora J.W."/>
            <person name="Yadav J.S."/>
            <person name="Aerts A."/>
            <person name="Benoit I."/>
            <person name="Boyd A."/>
            <person name="Carlson A."/>
            <person name="Copeland A."/>
            <person name="Coutinho P.M."/>
            <person name="de Vries R.P."/>
            <person name="Ferreira P."/>
            <person name="Findley K."/>
            <person name="Foster B."/>
            <person name="Gaskell J."/>
            <person name="Glotzer D."/>
            <person name="Gorecki P."/>
            <person name="Heitman J."/>
            <person name="Hesse C."/>
            <person name="Hori C."/>
            <person name="Igarashi K."/>
            <person name="Jurgens J.A."/>
            <person name="Kallen N."/>
            <person name="Kersten P."/>
            <person name="Kohler A."/>
            <person name="Kuees U."/>
            <person name="Kumar T.K.A."/>
            <person name="Kuo A."/>
            <person name="LaButti K."/>
            <person name="Larrondo L.F."/>
            <person name="Lindquist E."/>
            <person name="Ling A."/>
            <person name="Lombard V."/>
            <person name="Lucas S."/>
            <person name="Lundell T."/>
            <person name="Martin R."/>
            <person name="McLaughlin D.J."/>
            <person name="Morgenstern I."/>
            <person name="Morin E."/>
            <person name="Murat C."/>
            <person name="Nagy L.G."/>
            <person name="Nolan M."/>
            <person name="Ohm R.A."/>
            <person name="Patyshakuliyeva A."/>
            <person name="Rokas A."/>
            <person name="Ruiz-Duenas F.J."/>
            <person name="Sabat G."/>
            <person name="Salamov A."/>
            <person name="Samejima M."/>
            <person name="Schmutz J."/>
            <person name="Slot J.C."/>
            <person name="St John F."/>
            <person name="Stenlid J."/>
            <person name="Sun H."/>
            <person name="Sun S."/>
            <person name="Syed K."/>
            <person name="Tsang A."/>
            <person name="Wiebenga A."/>
            <person name="Young D."/>
            <person name="Pisabarro A."/>
            <person name="Eastwood D.C."/>
            <person name="Martin F."/>
            <person name="Cullen D."/>
            <person name="Grigoriev I.V."/>
            <person name="Hibbett D.S."/>
        </authorList>
    </citation>
    <scope>NUCLEOTIDE SEQUENCE [LARGE SCALE GENOMIC DNA]</scope>
    <source>
        <strain evidence="2 3">MD-104</strain>
    </source>
</reference>
<dbReference type="Proteomes" id="UP000218811">
    <property type="component" value="Unassembled WGS sequence"/>
</dbReference>